<feature type="domain" description="WW" evidence="4">
    <location>
        <begin position="19"/>
        <end position="52"/>
    </location>
</feature>
<dbReference type="SUPFAM" id="SSF51045">
    <property type="entry name" value="WW domain"/>
    <property type="match status" value="1"/>
</dbReference>
<feature type="region of interest" description="Disordered" evidence="2">
    <location>
        <begin position="164"/>
        <end position="272"/>
    </location>
</feature>
<dbReference type="Pfam" id="PF13499">
    <property type="entry name" value="EF-hand_7"/>
    <property type="match status" value="1"/>
</dbReference>
<feature type="domain" description="EF-hand" evidence="5">
    <location>
        <begin position="133"/>
        <end position="168"/>
    </location>
</feature>
<dbReference type="Proteomes" id="UP000037460">
    <property type="component" value="Unassembled WGS sequence"/>
</dbReference>
<feature type="region of interest" description="Disordered" evidence="2">
    <location>
        <begin position="497"/>
        <end position="578"/>
    </location>
</feature>
<dbReference type="GO" id="GO:0005509">
    <property type="term" value="F:calcium ion binding"/>
    <property type="evidence" value="ECO:0007669"/>
    <property type="project" value="InterPro"/>
</dbReference>
<comment type="caution">
    <text evidence="6">The sequence shown here is derived from an EMBL/GenBank/DDBJ whole genome shotgun (WGS) entry which is preliminary data.</text>
</comment>
<dbReference type="EMBL" id="JWZX01001971">
    <property type="protein sequence ID" value="KOO31636.1"/>
    <property type="molecule type" value="Genomic_DNA"/>
</dbReference>
<dbReference type="Pfam" id="PF00498">
    <property type="entry name" value="FHA"/>
    <property type="match status" value="1"/>
</dbReference>
<evidence type="ECO:0000259" key="4">
    <source>
        <dbReference type="PROSITE" id="PS50020"/>
    </source>
</evidence>
<keyword evidence="1" id="KW-0106">Calcium</keyword>
<feature type="compositionally biased region" description="Low complexity" evidence="2">
    <location>
        <begin position="566"/>
        <end position="578"/>
    </location>
</feature>
<proteinExistence type="predicted"/>
<feature type="region of interest" description="Disordered" evidence="2">
    <location>
        <begin position="644"/>
        <end position="667"/>
    </location>
</feature>
<reference evidence="7" key="1">
    <citation type="journal article" date="2015" name="PLoS Genet.">
        <title>Genome Sequence and Transcriptome Analyses of Chrysochromulina tobin: Metabolic Tools for Enhanced Algal Fitness in the Prominent Order Prymnesiales (Haptophyceae).</title>
        <authorList>
            <person name="Hovde B.T."/>
            <person name="Deodato C.R."/>
            <person name="Hunsperger H.M."/>
            <person name="Ryken S.A."/>
            <person name="Yost W."/>
            <person name="Jha R.K."/>
            <person name="Patterson J."/>
            <person name="Monnat R.J. Jr."/>
            <person name="Barlow S.B."/>
            <person name="Starkenburg S.R."/>
            <person name="Cattolico R.A."/>
        </authorList>
    </citation>
    <scope>NUCLEOTIDE SEQUENCE</scope>
    <source>
        <strain evidence="7">CCMP291</strain>
    </source>
</reference>
<evidence type="ECO:0008006" key="8">
    <source>
        <dbReference type="Google" id="ProtNLM"/>
    </source>
</evidence>
<feature type="compositionally biased region" description="Gly residues" evidence="2">
    <location>
        <begin position="652"/>
        <end position="667"/>
    </location>
</feature>
<dbReference type="Gene3D" id="1.10.238.10">
    <property type="entry name" value="EF-hand"/>
    <property type="match status" value="1"/>
</dbReference>
<dbReference type="InterPro" id="IPR008984">
    <property type="entry name" value="SMAD_FHA_dom_sf"/>
</dbReference>
<feature type="compositionally biased region" description="Polar residues" evidence="2">
    <location>
        <begin position="220"/>
        <end position="232"/>
    </location>
</feature>
<evidence type="ECO:0000256" key="1">
    <source>
        <dbReference type="ARBA" id="ARBA00022837"/>
    </source>
</evidence>
<dbReference type="InterPro" id="IPR000253">
    <property type="entry name" value="FHA_dom"/>
</dbReference>
<keyword evidence="7" id="KW-1185">Reference proteome</keyword>
<evidence type="ECO:0000259" key="5">
    <source>
        <dbReference type="PROSITE" id="PS50222"/>
    </source>
</evidence>
<dbReference type="CDD" id="cd00051">
    <property type="entry name" value="EFh"/>
    <property type="match status" value="1"/>
</dbReference>
<feature type="compositionally biased region" description="Polar residues" evidence="2">
    <location>
        <begin position="544"/>
        <end position="563"/>
    </location>
</feature>
<dbReference type="SMART" id="SM00054">
    <property type="entry name" value="EFh"/>
    <property type="match status" value="2"/>
</dbReference>
<dbReference type="PROSITE" id="PS50222">
    <property type="entry name" value="EF_HAND_2"/>
    <property type="match status" value="2"/>
</dbReference>
<dbReference type="PROSITE" id="PS50020">
    <property type="entry name" value="WW_DOMAIN_2"/>
    <property type="match status" value="1"/>
</dbReference>
<dbReference type="InterPro" id="IPR011992">
    <property type="entry name" value="EF-hand-dom_pair"/>
</dbReference>
<gene>
    <name evidence="6" type="ORF">Ctob_011406</name>
</gene>
<evidence type="ECO:0000259" key="3">
    <source>
        <dbReference type="PROSITE" id="PS50006"/>
    </source>
</evidence>
<dbReference type="Gene3D" id="2.60.200.20">
    <property type="match status" value="1"/>
</dbReference>
<organism evidence="6 7">
    <name type="scientific">Chrysochromulina tobinii</name>
    <dbReference type="NCBI Taxonomy" id="1460289"/>
    <lineage>
        <taxon>Eukaryota</taxon>
        <taxon>Haptista</taxon>
        <taxon>Haptophyta</taxon>
        <taxon>Prymnesiophyceae</taxon>
        <taxon>Prymnesiales</taxon>
        <taxon>Chrysochromulinaceae</taxon>
        <taxon>Chrysochromulina</taxon>
    </lineage>
</organism>
<dbReference type="InterPro" id="IPR018247">
    <property type="entry name" value="EF_Hand_1_Ca_BS"/>
</dbReference>
<evidence type="ECO:0000313" key="6">
    <source>
        <dbReference type="EMBL" id="KOO31636.1"/>
    </source>
</evidence>
<evidence type="ECO:0000313" key="7">
    <source>
        <dbReference type="Proteomes" id="UP000037460"/>
    </source>
</evidence>
<sequence>MDVRADRSLLWLAAEALKAPLPAGWQVRHDVLGTPYYLEEATQQSRREPPTNESYRARFFALKRERVGYRELMLSRVTSTHLCDALAALPEAEAQRLEALFEQHDRDQDGVVSYGEFALLADEAAVRQGAKPFPPAKLRSIFVAADLNADGGVDFNEFCRAQMKSTSKRRSSSRRSSPTPSLTASRAGSQAGDDTPRSWPNATPRQWPTPPMTPRDPLDSPSTMSVASTHSMYSYAGSRAGSQAGDDTPRSHYDAHYDGQAPDSRGSGGGRGDAFAEVLSGLLGPHGPPSHAAFFVTAGALLLEDRSRYGTFHNGNLIGKGGSVPVHHGDRISLLAPAPPDGVLFRLEITDPRALDRVVGTGTGRAGAAPPSARAGMETSFRGPPPAVRGTSLEEPPMSCRMSSAASVAETEAPTEIGYAGSYAGLRHEGAGAVLGAEADRGSSGDGYGYMAGGYTEHSHGGVSTGIGAPNATRDLSRDEPFLQIQRLQVEAIAEAAASERESASKRSSNPVSRLMRSMSFKLGRSPAKSPRAKGLDAARSPRSLASSTPGSPDASPRSNASHPASPRLPSPRLSSSRMIQDLDSVPTAAVPTTGATIGPTIGAAILPTMGTMRQPIWDRAAAGALVTLPPELLGSSPVGSLPVGSSPVGAGEAGGAGSSGSAGEGAEGFDAAYERAADVATLSLMDRATARGEKFRPNVTRADFVTAVHLMATQLGLALEPPQIEQLFDAVSAGGRTVQFDDFVEAPSTRYYLLQLGRVEQDGAPGRRAKGVEPHLEA</sequence>
<dbReference type="Gene3D" id="2.20.70.10">
    <property type="match status" value="1"/>
</dbReference>
<dbReference type="SUPFAM" id="SSF49879">
    <property type="entry name" value="SMAD/FHA domain"/>
    <property type="match status" value="1"/>
</dbReference>
<protein>
    <recommendedName>
        <fullName evidence="8">Calmodulin</fullName>
    </recommendedName>
</protein>
<dbReference type="SUPFAM" id="SSF47473">
    <property type="entry name" value="EF-hand"/>
    <property type="match status" value="1"/>
</dbReference>
<dbReference type="AlphaFoldDB" id="A0A0M0JYA4"/>
<feature type="domain" description="EF-hand" evidence="5">
    <location>
        <begin position="92"/>
        <end position="127"/>
    </location>
</feature>
<feature type="compositionally biased region" description="Low complexity" evidence="2">
    <location>
        <begin position="366"/>
        <end position="376"/>
    </location>
</feature>
<dbReference type="InterPro" id="IPR036020">
    <property type="entry name" value="WW_dom_sf"/>
</dbReference>
<dbReference type="InterPro" id="IPR001202">
    <property type="entry name" value="WW_dom"/>
</dbReference>
<dbReference type="PROSITE" id="PS00018">
    <property type="entry name" value="EF_HAND_1"/>
    <property type="match status" value="1"/>
</dbReference>
<dbReference type="SMART" id="SM00456">
    <property type="entry name" value="WW"/>
    <property type="match status" value="1"/>
</dbReference>
<name>A0A0M0JYA4_9EUKA</name>
<feature type="compositionally biased region" description="Basic and acidic residues" evidence="2">
    <location>
        <begin position="247"/>
        <end position="257"/>
    </location>
</feature>
<feature type="domain" description="FHA" evidence="3">
    <location>
        <begin position="270"/>
        <end position="318"/>
    </location>
</feature>
<feature type="region of interest" description="Disordered" evidence="2">
    <location>
        <begin position="360"/>
        <end position="399"/>
    </location>
</feature>
<dbReference type="InterPro" id="IPR002048">
    <property type="entry name" value="EF_hand_dom"/>
</dbReference>
<dbReference type="PROSITE" id="PS50006">
    <property type="entry name" value="FHA_DOMAIN"/>
    <property type="match status" value="1"/>
</dbReference>
<evidence type="ECO:0000256" key="2">
    <source>
        <dbReference type="SAM" id="MobiDB-lite"/>
    </source>
</evidence>
<accession>A0A0M0JYA4</accession>
<dbReference type="CDD" id="cd00201">
    <property type="entry name" value="WW"/>
    <property type="match status" value="1"/>
</dbReference>